<dbReference type="SUPFAM" id="SSF54637">
    <property type="entry name" value="Thioesterase/thiol ester dehydrase-isomerase"/>
    <property type="match status" value="1"/>
</dbReference>
<dbReference type="Proteomes" id="UP000248631">
    <property type="component" value="Unassembled WGS sequence"/>
</dbReference>
<evidence type="ECO:0000313" key="4">
    <source>
        <dbReference type="Proteomes" id="UP000248631"/>
    </source>
</evidence>
<comment type="similarity">
    <text evidence="1">Belongs to the 4-hydroxybenzoyl-CoA thioesterase family.</text>
</comment>
<sequence length="138" mass="15666">MQAKPFSLELEVRYRDIDTMGHVSSPVYYEYVQHAYVSYMHWLLEVPLEAKLPQIMVKTTCEYLEPAKLGDRLSIQARVTRFGSKSFEMEYAVSRLGADPVSVAKATSTHVAFDYASNASVQVPESLKRRVLQFQGAL</sequence>
<dbReference type="Pfam" id="PF13279">
    <property type="entry name" value="4HBT_2"/>
    <property type="match status" value="1"/>
</dbReference>
<dbReference type="PANTHER" id="PTHR31793:SF27">
    <property type="entry name" value="NOVEL THIOESTERASE SUPERFAMILY DOMAIN AND SAPOSIN A-TYPE DOMAIN CONTAINING PROTEIN (0610012H03RIK)"/>
    <property type="match status" value="1"/>
</dbReference>
<organism evidence="3 4">
    <name type="scientific">Herbaspirillum rubrisubalbicans</name>
    <dbReference type="NCBI Taxonomy" id="80842"/>
    <lineage>
        <taxon>Bacteria</taxon>
        <taxon>Pseudomonadati</taxon>
        <taxon>Pseudomonadota</taxon>
        <taxon>Betaproteobacteria</taxon>
        <taxon>Burkholderiales</taxon>
        <taxon>Oxalobacteraceae</taxon>
        <taxon>Herbaspirillum</taxon>
    </lineage>
</organism>
<dbReference type="PANTHER" id="PTHR31793">
    <property type="entry name" value="4-HYDROXYBENZOYL-COA THIOESTERASE FAMILY MEMBER"/>
    <property type="match status" value="1"/>
</dbReference>
<dbReference type="InterPro" id="IPR029069">
    <property type="entry name" value="HotDog_dom_sf"/>
</dbReference>
<gene>
    <name evidence="3" type="ORF">RB24_20070</name>
</gene>
<evidence type="ECO:0000256" key="1">
    <source>
        <dbReference type="ARBA" id="ARBA00005953"/>
    </source>
</evidence>
<dbReference type="Gene3D" id="3.10.129.10">
    <property type="entry name" value="Hotdog Thioesterase"/>
    <property type="match status" value="1"/>
</dbReference>
<evidence type="ECO:0000256" key="2">
    <source>
        <dbReference type="ARBA" id="ARBA00022801"/>
    </source>
</evidence>
<dbReference type="CDD" id="cd00586">
    <property type="entry name" value="4HBT"/>
    <property type="match status" value="1"/>
</dbReference>
<evidence type="ECO:0000313" key="3">
    <source>
        <dbReference type="EMBL" id="RAM62613.1"/>
    </source>
</evidence>
<protein>
    <submittedName>
        <fullName evidence="3">Thioesterase</fullName>
    </submittedName>
</protein>
<accession>A0ABX9BXY1</accession>
<dbReference type="EMBL" id="JUGD01000025">
    <property type="protein sequence ID" value="RAM62613.1"/>
    <property type="molecule type" value="Genomic_DNA"/>
</dbReference>
<proteinExistence type="inferred from homology"/>
<name>A0ABX9BXY1_9BURK</name>
<comment type="caution">
    <text evidence="3">The sequence shown here is derived from an EMBL/GenBank/DDBJ whole genome shotgun (WGS) entry which is preliminary data.</text>
</comment>
<dbReference type="InterPro" id="IPR050563">
    <property type="entry name" value="4-hydroxybenzoyl-CoA_TE"/>
</dbReference>
<dbReference type="RefSeq" id="WP_112069516.1">
    <property type="nucleotide sequence ID" value="NZ_JUGD01000025.1"/>
</dbReference>
<keyword evidence="2" id="KW-0378">Hydrolase</keyword>
<reference evidence="3 4" key="1">
    <citation type="submission" date="2014-12" db="EMBL/GenBank/DDBJ databases">
        <title>Complete genome sequence of Herbaspirillum rubrisubalbicans Os38.</title>
        <authorList>
            <person name="Chen M."/>
            <person name="An Q."/>
        </authorList>
    </citation>
    <scope>NUCLEOTIDE SEQUENCE [LARGE SCALE GENOMIC DNA]</scope>
    <source>
        <strain evidence="3 4">Os38</strain>
    </source>
</reference>
<keyword evidence="4" id="KW-1185">Reference proteome</keyword>